<keyword evidence="2" id="KW-0378">Hydrolase</keyword>
<keyword evidence="5" id="KW-1185">Reference proteome</keyword>
<dbReference type="PANTHER" id="PTHR11575:SF24">
    <property type="entry name" value="5'-NUCLEOTIDASE"/>
    <property type="match status" value="1"/>
</dbReference>
<dbReference type="SUPFAM" id="SSF56300">
    <property type="entry name" value="Metallo-dependent phosphatases"/>
    <property type="match status" value="1"/>
</dbReference>
<dbReference type="GO" id="GO:0016788">
    <property type="term" value="F:hydrolase activity, acting on ester bonds"/>
    <property type="evidence" value="ECO:0007669"/>
    <property type="project" value="InterPro"/>
</dbReference>
<dbReference type="InterPro" id="IPR029052">
    <property type="entry name" value="Metallo-depent_PP-like"/>
</dbReference>
<protein>
    <submittedName>
        <fullName evidence="4">Bifunctional metallophosphatase/5'-nucleotidase</fullName>
    </submittedName>
</protein>
<name>A0A344THA3_9BACT</name>
<dbReference type="OrthoDB" id="9775118at2"/>
<evidence type="ECO:0000259" key="3">
    <source>
        <dbReference type="Pfam" id="PF00149"/>
    </source>
</evidence>
<proteinExistence type="inferred from homology"/>
<dbReference type="KEGG" id="run:DR864_09890"/>
<dbReference type="PANTHER" id="PTHR11575">
    <property type="entry name" value="5'-NUCLEOTIDASE-RELATED"/>
    <property type="match status" value="1"/>
</dbReference>
<dbReference type="RefSeq" id="WP_114066809.1">
    <property type="nucleotide sequence ID" value="NZ_CP030850.1"/>
</dbReference>
<dbReference type="GO" id="GO:0000166">
    <property type="term" value="F:nucleotide binding"/>
    <property type="evidence" value="ECO:0007669"/>
    <property type="project" value="UniProtKB-KW"/>
</dbReference>
<dbReference type="PROSITE" id="PS00785">
    <property type="entry name" value="5_NUCLEOTIDASE_1"/>
    <property type="match status" value="1"/>
</dbReference>
<comment type="similarity">
    <text evidence="1 2">Belongs to the 5'-nucleotidase family.</text>
</comment>
<evidence type="ECO:0000313" key="4">
    <source>
        <dbReference type="EMBL" id="AXE18024.1"/>
    </source>
</evidence>
<sequence length="306" mass="33913">MERRLFLRNIAGIGGAVALGQWPFETWANTNAESLKITILHTNDQHSRLEPFPKTDRLAGRGGVVNRARILSKIRSEEANVLLFDAGDIFQGTPYFNFYKGRPEIELMSQMGYDAVTMGNHDFDGGLELYVKQIKEYAKFPVLVANYDFKGTVMEGLAQPYKIFTVKGVKIGVFGLGIDPKGLIPEKLFGGTKYLDPIKTANETATFLRQEKKCSLVVCLSHLGYKMSDGEMSDLVMAPQTKDIDLIIGGHTHTFLNEPTALKNLVGKPVLVNQAGWGGASLGRLDFTFDRVSKQVFFTSHSVSIQ</sequence>
<accession>A0A344THA3</accession>
<reference evidence="4 5" key="1">
    <citation type="submission" date="2018-07" db="EMBL/GenBank/DDBJ databases">
        <title>Genome sequencing of Runella.</title>
        <authorList>
            <person name="Baek M.-G."/>
            <person name="Yi H."/>
        </authorList>
    </citation>
    <scope>NUCLEOTIDE SEQUENCE [LARGE SCALE GENOMIC DNA]</scope>
    <source>
        <strain evidence="4 5">HYN0085</strain>
    </source>
</reference>
<feature type="domain" description="Calcineurin-like phosphoesterase" evidence="3">
    <location>
        <begin position="38"/>
        <end position="254"/>
    </location>
</feature>
<gene>
    <name evidence="4" type="ORF">DR864_09890</name>
</gene>
<dbReference type="CDD" id="cd00845">
    <property type="entry name" value="MPP_UshA_N_like"/>
    <property type="match status" value="1"/>
</dbReference>
<dbReference type="Gene3D" id="3.60.21.10">
    <property type="match status" value="1"/>
</dbReference>
<organism evidence="4 5">
    <name type="scientific">Runella rosea</name>
    <dbReference type="NCBI Taxonomy" id="2259595"/>
    <lineage>
        <taxon>Bacteria</taxon>
        <taxon>Pseudomonadati</taxon>
        <taxon>Bacteroidota</taxon>
        <taxon>Cytophagia</taxon>
        <taxon>Cytophagales</taxon>
        <taxon>Spirosomataceae</taxon>
        <taxon>Runella</taxon>
    </lineage>
</organism>
<dbReference type="Proteomes" id="UP000251993">
    <property type="component" value="Chromosome"/>
</dbReference>
<evidence type="ECO:0000256" key="1">
    <source>
        <dbReference type="ARBA" id="ARBA00006654"/>
    </source>
</evidence>
<evidence type="ECO:0000256" key="2">
    <source>
        <dbReference type="RuleBase" id="RU362119"/>
    </source>
</evidence>
<dbReference type="EMBL" id="CP030850">
    <property type="protein sequence ID" value="AXE18024.1"/>
    <property type="molecule type" value="Genomic_DNA"/>
</dbReference>
<dbReference type="InterPro" id="IPR006179">
    <property type="entry name" value="5_nucleotidase/apyrase"/>
</dbReference>
<dbReference type="Pfam" id="PF00149">
    <property type="entry name" value="Metallophos"/>
    <property type="match status" value="1"/>
</dbReference>
<dbReference type="InterPro" id="IPR004843">
    <property type="entry name" value="Calcineurin-like_PHP"/>
</dbReference>
<dbReference type="PRINTS" id="PR01607">
    <property type="entry name" value="APYRASEFAMLY"/>
</dbReference>
<evidence type="ECO:0000313" key="5">
    <source>
        <dbReference type="Proteomes" id="UP000251993"/>
    </source>
</evidence>
<dbReference type="AlphaFoldDB" id="A0A344THA3"/>
<dbReference type="GO" id="GO:0009166">
    <property type="term" value="P:nucleotide catabolic process"/>
    <property type="evidence" value="ECO:0007669"/>
    <property type="project" value="InterPro"/>
</dbReference>
<dbReference type="GO" id="GO:0046872">
    <property type="term" value="F:metal ion binding"/>
    <property type="evidence" value="ECO:0007669"/>
    <property type="project" value="InterPro"/>
</dbReference>
<dbReference type="InterPro" id="IPR006146">
    <property type="entry name" value="5'-Nucleotdase_CS"/>
</dbReference>
<keyword evidence="2" id="KW-0547">Nucleotide-binding</keyword>